<evidence type="ECO:0000313" key="2">
    <source>
        <dbReference type="Proteomes" id="UP000027120"/>
    </source>
</evidence>
<accession>A0A067DE49</accession>
<gene>
    <name evidence="1" type="ORF">CISIN_1g026991mg</name>
</gene>
<protein>
    <submittedName>
        <fullName evidence="1">Uncharacterized protein</fullName>
    </submittedName>
</protein>
<dbReference type="PANTHER" id="PTHR36000:SF3">
    <property type="entry name" value="EMBRYO DEFECTIVE 1273"/>
    <property type="match status" value="1"/>
</dbReference>
<dbReference type="STRING" id="2711.A0A067DE49"/>
<keyword evidence="2" id="KW-1185">Reference proteome</keyword>
<dbReference type="Proteomes" id="UP000027120">
    <property type="component" value="Unassembled WGS sequence"/>
</dbReference>
<proteinExistence type="predicted"/>
<sequence>MPLTVMAVLASSTSVPVPVAVSFTPSAKFQIKKLSAHFRHQILSKCSITAQSGEPNKAKLELGTVKKRLWDAVPKPVKQFQWKKAENTLFERLLLLGKKALKWSLVTFFIFSSLSDVVFSISTNQELMIPFGLLVGCLLSDFSRETLNQLLPVTEGQGQGQDQERQLLSISCFFVLVKFVSACFAVKQRVFLLHVGNGGLLQALWPVMQVIENDKSSEENSNSTSNQNAT</sequence>
<dbReference type="AlphaFoldDB" id="A0A067DE49"/>
<dbReference type="PaxDb" id="2711-XP_006472344.1"/>
<dbReference type="EMBL" id="KK792620">
    <property type="protein sequence ID" value="KDO36921.1"/>
    <property type="molecule type" value="Genomic_DNA"/>
</dbReference>
<evidence type="ECO:0000313" key="1">
    <source>
        <dbReference type="EMBL" id="KDO36921.1"/>
    </source>
</evidence>
<dbReference type="PANTHER" id="PTHR36000">
    <property type="entry name" value="DEFECTIVE 1273 PROTEIN, PUTATIVE-RELATED"/>
    <property type="match status" value="1"/>
</dbReference>
<organism evidence="1 2">
    <name type="scientific">Citrus sinensis</name>
    <name type="common">Sweet orange</name>
    <name type="synonym">Citrus aurantium var. sinensis</name>
    <dbReference type="NCBI Taxonomy" id="2711"/>
    <lineage>
        <taxon>Eukaryota</taxon>
        <taxon>Viridiplantae</taxon>
        <taxon>Streptophyta</taxon>
        <taxon>Embryophyta</taxon>
        <taxon>Tracheophyta</taxon>
        <taxon>Spermatophyta</taxon>
        <taxon>Magnoliopsida</taxon>
        <taxon>eudicotyledons</taxon>
        <taxon>Gunneridae</taxon>
        <taxon>Pentapetalae</taxon>
        <taxon>rosids</taxon>
        <taxon>malvids</taxon>
        <taxon>Sapindales</taxon>
        <taxon>Rutaceae</taxon>
        <taxon>Aurantioideae</taxon>
        <taxon>Citrus</taxon>
    </lineage>
</organism>
<name>A0A067DE49_CITSI</name>
<reference evidence="1 2" key="1">
    <citation type="submission" date="2014-04" db="EMBL/GenBank/DDBJ databases">
        <authorList>
            <consortium name="International Citrus Genome Consortium"/>
            <person name="Gmitter F."/>
            <person name="Chen C."/>
            <person name="Farmerie W."/>
            <person name="Harkins T."/>
            <person name="Desany B."/>
            <person name="Mohiuddin M."/>
            <person name="Kodira C."/>
            <person name="Borodovsky M."/>
            <person name="Lomsadze A."/>
            <person name="Burns P."/>
            <person name="Jenkins J."/>
            <person name="Prochnik S."/>
            <person name="Shu S."/>
            <person name="Chapman J."/>
            <person name="Pitluck S."/>
            <person name="Schmutz J."/>
            <person name="Rokhsar D."/>
        </authorList>
    </citation>
    <scope>NUCLEOTIDE SEQUENCE</scope>
</reference>
<dbReference type="eggNOG" id="ENOG502RZFY">
    <property type="taxonomic scope" value="Eukaryota"/>
</dbReference>